<dbReference type="InterPro" id="IPR011009">
    <property type="entry name" value="Kinase-like_dom_sf"/>
</dbReference>
<dbReference type="InterPro" id="IPR000719">
    <property type="entry name" value="Prot_kinase_dom"/>
</dbReference>
<dbReference type="GO" id="GO:0016301">
    <property type="term" value="F:kinase activity"/>
    <property type="evidence" value="ECO:0007669"/>
    <property type="project" value="UniProtKB-KW"/>
</dbReference>
<organism evidence="11 12">
    <name type="scientific">Tritrichomonas musculus</name>
    <dbReference type="NCBI Taxonomy" id="1915356"/>
    <lineage>
        <taxon>Eukaryota</taxon>
        <taxon>Metamonada</taxon>
        <taxon>Parabasalia</taxon>
        <taxon>Tritrichomonadida</taxon>
        <taxon>Tritrichomonadidae</taxon>
        <taxon>Tritrichomonas</taxon>
    </lineage>
</organism>
<evidence type="ECO:0000256" key="4">
    <source>
        <dbReference type="ARBA" id="ARBA00022741"/>
    </source>
</evidence>
<dbReference type="SUPFAM" id="SSF103657">
    <property type="entry name" value="BAR/IMD domain-like"/>
    <property type="match status" value="1"/>
</dbReference>
<evidence type="ECO:0000256" key="3">
    <source>
        <dbReference type="ARBA" id="ARBA00022679"/>
    </source>
</evidence>
<evidence type="ECO:0000313" key="12">
    <source>
        <dbReference type="Proteomes" id="UP001470230"/>
    </source>
</evidence>
<dbReference type="Proteomes" id="UP001470230">
    <property type="component" value="Unassembled WGS sequence"/>
</dbReference>
<dbReference type="InterPro" id="IPR050236">
    <property type="entry name" value="Ser_Thr_kinase_AGC"/>
</dbReference>
<evidence type="ECO:0000259" key="10">
    <source>
        <dbReference type="PROSITE" id="PS50011"/>
    </source>
</evidence>
<dbReference type="InterPro" id="IPR027267">
    <property type="entry name" value="AH/BAR_dom_sf"/>
</dbReference>
<evidence type="ECO:0000256" key="2">
    <source>
        <dbReference type="ARBA" id="ARBA00022527"/>
    </source>
</evidence>
<dbReference type="EC" id="2.7.11.1" evidence="1"/>
<feature type="domain" description="Protein kinase" evidence="10">
    <location>
        <begin position="412"/>
        <end position="480"/>
    </location>
</feature>
<dbReference type="PROSITE" id="PS50011">
    <property type="entry name" value="PROTEIN_KINASE_DOM"/>
    <property type="match status" value="1"/>
</dbReference>
<comment type="catalytic activity">
    <reaction evidence="8">
        <text>L-seryl-[protein] + ATP = O-phospho-L-seryl-[protein] + ADP + H(+)</text>
        <dbReference type="Rhea" id="RHEA:17989"/>
        <dbReference type="Rhea" id="RHEA-COMP:9863"/>
        <dbReference type="Rhea" id="RHEA-COMP:11604"/>
        <dbReference type="ChEBI" id="CHEBI:15378"/>
        <dbReference type="ChEBI" id="CHEBI:29999"/>
        <dbReference type="ChEBI" id="CHEBI:30616"/>
        <dbReference type="ChEBI" id="CHEBI:83421"/>
        <dbReference type="ChEBI" id="CHEBI:456216"/>
        <dbReference type="EC" id="2.7.11.1"/>
    </reaction>
</comment>
<reference evidence="11 12" key="1">
    <citation type="submission" date="2024-04" db="EMBL/GenBank/DDBJ databases">
        <title>Tritrichomonas musculus Genome.</title>
        <authorList>
            <person name="Alves-Ferreira E."/>
            <person name="Grigg M."/>
            <person name="Lorenzi H."/>
            <person name="Galac M."/>
        </authorList>
    </citation>
    <scope>NUCLEOTIDE SEQUENCE [LARGE SCALE GENOMIC DNA]</scope>
    <source>
        <strain evidence="11 12">EAF2021</strain>
    </source>
</reference>
<comment type="caution">
    <text evidence="11">The sequence shown here is derived from an EMBL/GenBank/DDBJ whole genome shotgun (WGS) entry which is preliminary data.</text>
</comment>
<keyword evidence="9" id="KW-0175">Coiled coil</keyword>
<evidence type="ECO:0000256" key="1">
    <source>
        <dbReference type="ARBA" id="ARBA00012513"/>
    </source>
</evidence>
<gene>
    <name evidence="11" type="ORF">M9Y10_037990</name>
</gene>
<keyword evidence="2" id="KW-0723">Serine/threonine-protein kinase</keyword>
<dbReference type="Gene3D" id="3.30.200.20">
    <property type="entry name" value="Phosphorylase Kinase, domain 1"/>
    <property type="match status" value="1"/>
</dbReference>
<evidence type="ECO:0000256" key="6">
    <source>
        <dbReference type="ARBA" id="ARBA00022840"/>
    </source>
</evidence>
<evidence type="ECO:0000256" key="5">
    <source>
        <dbReference type="ARBA" id="ARBA00022777"/>
    </source>
</evidence>
<dbReference type="SUPFAM" id="SSF56112">
    <property type="entry name" value="Protein kinase-like (PK-like)"/>
    <property type="match status" value="1"/>
</dbReference>
<sequence>MQQFRFSIRDKVFRITNHKSTYIRLYTHLKSQRATLQNVYNDLNNQINKIEQKQKENPEQDKKDTNQEKELNELKNVFHFLKKLLKYDLCSLILNSPRHMAKLSKDFLHSPQEGLHNIMISSNSSLSFTSNLMRSSKSKDHSTSSMPLSKIINIIESSCVFFVKFQSMLLSSFKYNQNNKNSVPMGAMLLNNATDNKVNHTNTTDNDNNNSNAPTEEVTDTLICRLCNEHINADLFDEHIKSCAIAFKSDLKLKDINASLSDQIEQIRQHFISTEWPGDLQDATTIVLPMLHVAILLKQAKEVDANTPEGLEELEDIELALFQIPISELEDEKMKIHDDESNGPTRSRKRFQTVSLTSTSLFFNRAIYMSSVSMIQDKIKVSVALNSASSVLKNTRISGSDRVCEIVKITDFILIKKISAGAFARVFLAQMKKTGDIFAMKVTPKSSLKHKNEVSRIIIEKNIMLNFNSTYIVNFCMYFF</sequence>
<evidence type="ECO:0000256" key="7">
    <source>
        <dbReference type="ARBA" id="ARBA00047899"/>
    </source>
</evidence>
<feature type="coiled-coil region" evidence="9">
    <location>
        <begin position="26"/>
        <end position="56"/>
    </location>
</feature>
<proteinExistence type="predicted"/>
<dbReference type="PANTHER" id="PTHR24356">
    <property type="entry name" value="SERINE/THREONINE-PROTEIN KINASE"/>
    <property type="match status" value="1"/>
</dbReference>
<protein>
    <recommendedName>
        <fullName evidence="1">non-specific serine/threonine protein kinase</fullName>
        <ecNumber evidence="1">2.7.11.1</ecNumber>
    </recommendedName>
</protein>
<accession>A0ABR2KAC4</accession>
<dbReference type="EMBL" id="JAPFFF010000006">
    <property type="protein sequence ID" value="KAK8886955.1"/>
    <property type="molecule type" value="Genomic_DNA"/>
</dbReference>
<keyword evidence="12" id="KW-1185">Reference proteome</keyword>
<evidence type="ECO:0000256" key="8">
    <source>
        <dbReference type="ARBA" id="ARBA00048679"/>
    </source>
</evidence>
<dbReference type="PANTHER" id="PTHR24356:SF1">
    <property type="entry name" value="SERINE_THREONINE-PROTEIN KINASE GREATWALL"/>
    <property type="match status" value="1"/>
</dbReference>
<evidence type="ECO:0000313" key="11">
    <source>
        <dbReference type="EMBL" id="KAK8886955.1"/>
    </source>
</evidence>
<evidence type="ECO:0000256" key="9">
    <source>
        <dbReference type="SAM" id="Coils"/>
    </source>
</evidence>
<comment type="catalytic activity">
    <reaction evidence="7">
        <text>L-threonyl-[protein] + ATP = O-phospho-L-threonyl-[protein] + ADP + H(+)</text>
        <dbReference type="Rhea" id="RHEA:46608"/>
        <dbReference type="Rhea" id="RHEA-COMP:11060"/>
        <dbReference type="Rhea" id="RHEA-COMP:11605"/>
        <dbReference type="ChEBI" id="CHEBI:15378"/>
        <dbReference type="ChEBI" id="CHEBI:30013"/>
        <dbReference type="ChEBI" id="CHEBI:30616"/>
        <dbReference type="ChEBI" id="CHEBI:61977"/>
        <dbReference type="ChEBI" id="CHEBI:456216"/>
        <dbReference type="EC" id="2.7.11.1"/>
    </reaction>
</comment>
<name>A0ABR2KAC4_9EUKA</name>
<keyword evidence="5 11" id="KW-0418">Kinase</keyword>
<keyword evidence="4" id="KW-0547">Nucleotide-binding</keyword>
<keyword evidence="6" id="KW-0067">ATP-binding</keyword>
<keyword evidence="3" id="KW-0808">Transferase</keyword>